<dbReference type="RefSeq" id="WP_127120785.1">
    <property type="nucleotide sequence ID" value="NZ_BHXQ01000001.1"/>
</dbReference>
<comment type="caution">
    <text evidence="1">The sequence shown here is derived from an EMBL/GenBank/DDBJ whole genome shotgun (WGS) entry which is preliminary data.</text>
</comment>
<dbReference type="Proteomes" id="UP000288227">
    <property type="component" value="Unassembled WGS sequence"/>
</dbReference>
<dbReference type="AlphaFoldDB" id="A0A401U5E8"/>
<evidence type="ECO:0008006" key="3">
    <source>
        <dbReference type="Google" id="ProtNLM"/>
    </source>
</evidence>
<dbReference type="OrthoDB" id="4380123at2"/>
<gene>
    <name evidence="1" type="ORF">SanaruYs_03460</name>
</gene>
<organism evidence="1 2">
    <name type="scientific">Chryseotalea sanaruensis</name>
    <dbReference type="NCBI Taxonomy" id="2482724"/>
    <lineage>
        <taxon>Bacteria</taxon>
        <taxon>Pseudomonadati</taxon>
        <taxon>Bacteroidota</taxon>
        <taxon>Cytophagia</taxon>
        <taxon>Cytophagales</taxon>
        <taxon>Chryseotaleaceae</taxon>
        <taxon>Chryseotalea</taxon>
    </lineage>
</organism>
<sequence>MCLIFLSLNNHPKYKLIVAANRDEFYQRKTAAAEFWPDHPEILGGRDLEASGTWMAMNKNGRVALVTNYRDLNNLKQTAPSRGALVSDFLLTDIHANDYLQGIEPKASVYNGFNLLVGNTDELYYLSNYKRGIEKLNNGIHGLSNALLNTPWPKIERGKEHFASFIDKQDVDPEVLFNMLYNEERAADALLPDTGVGIERERMLSAMFIKSPNYGTRCSTVMLVNHNNHVQYYERVYDLQTFAYSTRTYELFV</sequence>
<name>A0A401U5E8_9BACT</name>
<proteinExistence type="predicted"/>
<dbReference type="Pfam" id="PF05742">
    <property type="entry name" value="TANGO2"/>
    <property type="match status" value="1"/>
</dbReference>
<evidence type="ECO:0000313" key="2">
    <source>
        <dbReference type="Proteomes" id="UP000288227"/>
    </source>
</evidence>
<dbReference type="PANTHER" id="PTHR17985:SF8">
    <property type="entry name" value="TRANSPORT AND GOLGI ORGANIZATION PROTEIN 2 HOMOLOG"/>
    <property type="match status" value="1"/>
</dbReference>
<protein>
    <recommendedName>
        <fullName evidence="3">NRDE family protein</fullName>
    </recommendedName>
</protein>
<keyword evidence="2" id="KW-1185">Reference proteome</keyword>
<dbReference type="InterPro" id="IPR008551">
    <property type="entry name" value="TANGO2"/>
</dbReference>
<dbReference type="PANTHER" id="PTHR17985">
    <property type="entry name" value="SER/THR-RICH PROTEIN T10 IN DGCR REGION"/>
    <property type="match status" value="1"/>
</dbReference>
<reference evidence="1 2" key="1">
    <citation type="submission" date="2018-11" db="EMBL/GenBank/DDBJ databases">
        <title>Chryseotalea sanarue gen. nov., sp., nov., a member of the family Cytophagaceae, isolated from a brackish lake in Hamamatsu Japan.</title>
        <authorList>
            <person name="Maejima Y."/>
            <person name="Iino T."/>
            <person name="Muraguchi Y."/>
            <person name="Fukuda K."/>
            <person name="Ohkuma M."/>
            <person name="Moriuchi R."/>
            <person name="Dohra H."/>
            <person name="Kimbara K."/>
            <person name="Shintani M."/>
        </authorList>
    </citation>
    <scope>NUCLEOTIDE SEQUENCE [LARGE SCALE GENOMIC DNA]</scope>
    <source>
        <strain evidence="1 2">Ys</strain>
    </source>
</reference>
<evidence type="ECO:0000313" key="1">
    <source>
        <dbReference type="EMBL" id="GCC50131.1"/>
    </source>
</evidence>
<dbReference type="EMBL" id="BHXQ01000001">
    <property type="protein sequence ID" value="GCC50131.1"/>
    <property type="molecule type" value="Genomic_DNA"/>
</dbReference>
<accession>A0A401U5E8</accession>